<feature type="region of interest" description="Disordered" evidence="1">
    <location>
        <begin position="431"/>
        <end position="472"/>
    </location>
</feature>
<feature type="domain" description="NodB homology" evidence="3">
    <location>
        <begin position="38"/>
        <end position="225"/>
    </location>
</feature>
<proteinExistence type="predicted"/>
<dbReference type="Gene3D" id="3.20.20.370">
    <property type="entry name" value="Glycoside hydrolase/deacetylase"/>
    <property type="match status" value="1"/>
</dbReference>
<dbReference type="Pfam" id="PF01522">
    <property type="entry name" value="Polysacc_deac_1"/>
    <property type="match status" value="1"/>
</dbReference>
<dbReference type="InterPro" id="IPR002509">
    <property type="entry name" value="NODB_dom"/>
</dbReference>
<keyword evidence="2" id="KW-0472">Membrane</keyword>
<evidence type="ECO:0000259" key="3">
    <source>
        <dbReference type="PROSITE" id="PS51677"/>
    </source>
</evidence>
<dbReference type="EMBL" id="JARLKZ010000009">
    <property type="protein sequence ID" value="MEC0241285.1"/>
    <property type="molecule type" value="Genomic_DNA"/>
</dbReference>
<comment type="caution">
    <text evidence="4">The sequence shown here is derived from an EMBL/GenBank/DDBJ whole genome shotgun (WGS) entry which is preliminary data.</text>
</comment>
<reference evidence="4 5" key="1">
    <citation type="submission" date="2023-03" db="EMBL/GenBank/DDBJ databases">
        <title>Bacillus Genome Sequencing.</title>
        <authorList>
            <person name="Dunlap C."/>
        </authorList>
    </citation>
    <scope>NUCLEOTIDE SEQUENCE [LARGE SCALE GENOMIC DNA]</scope>
    <source>
        <strain evidence="4 5">BD-525</strain>
    </source>
</reference>
<organism evidence="4 5">
    <name type="scientific">Paenibacillus dokdonensis</name>
    <dbReference type="NCBI Taxonomy" id="2567944"/>
    <lineage>
        <taxon>Bacteria</taxon>
        <taxon>Bacillati</taxon>
        <taxon>Bacillota</taxon>
        <taxon>Bacilli</taxon>
        <taxon>Bacillales</taxon>
        <taxon>Paenibacillaceae</taxon>
        <taxon>Paenibacillus</taxon>
    </lineage>
</organism>
<accession>A0ABU6GRD8</accession>
<gene>
    <name evidence="4" type="ORF">P4H66_15695</name>
</gene>
<dbReference type="InterPro" id="IPR050248">
    <property type="entry name" value="Polysacc_deacetylase_ArnD"/>
</dbReference>
<sequence length="472" mass="54044">MQTLLLWLFYISSFYAFIPGLITRIFGFRVFRKGSGEHEYALTFDDGPDAVYTPKLLDLLKRYDAKATFFVVGSHAENNPELVKRMHDEGHLIGIHNYIHKSNWLMRPATVTKQIMKTDKIIHSITGERTSYYRPPWGIVNLFDLKKRGGKFKIVLWSAMFGDWRERIGADRLTERILNKLQPGEVLLLHDCGTTAGANPDAPQQMLVALERVLQEAEQRGLKSIRVDEMIKAKENAPEKKLSLGKLAVVKLWLIWETIFHKVFRLKTVNPNDPLIHYRLRKYSGQTVELEDGELLQKGDKVVELHFDNEKLFRFGIRSRSTVHLAIQMIRSMEKELPVLAHQVMGISGAKNAKALYGVTMLNRGPQQFGFQVLDLKDGLFARSSQLYLKFLLSVIHPSGQSRLKEHTQRLIPKMILMPINVLMERYAENGSHRPHHEMKRERGNQPEQTADNNDLTLSASAQGLESSTPAI</sequence>
<dbReference type="Pfam" id="PF22790">
    <property type="entry name" value="YkoP"/>
    <property type="match status" value="1"/>
</dbReference>
<dbReference type="InterPro" id="IPR011330">
    <property type="entry name" value="Glyco_hydro/deAcase_b/a-brl"/>
</dbReference>
<feature type="compositionally biased region" description="Polar residues" evidence="1">
    <location>
        <begin position="446"/>
        <end position="472"/>
    </location>
</feature>
<dbReference type="Proteomes" id="UP001344632">
    <property type="component" value="Unassembled WGS sequence"/>
</dbReference>
<keyword evidence="2" id="KW-0812">Transmembrane</keyword>
<dbReference type="InterPro" id="IPR054467">
    <property type="entry name" value="YkoP-like_dom"/>
</dbReference>
<protein>
    <submittedName>
        <fullName evidence="4">Polysaccharide deacetylase family protein</fullName>
    </submittedName>
</protein>
<keyword evidence="2" id="KW-1133">Transmembrane helix</keyword>
<evidence type="ECO:0000313" key="4">
    <source>
        <dbReference type="EMBL" id="MEC0241285.1"/>
    </source>
</evidence>
<feature type="transmembrane region" description="Helical" evidence="2">
    <location>
        <begin position="6"/>
        <end position="26"/>
    </location>
</feature>
<dbReference type="SUPFAM" id="SSF88713">
    <property type="entry name" value="Glycoside hydrolase/deacetylase"/>
    <property type="match status" value="1"/>
</dbReference>
<dbReference type="CDD" id="cd10959">
    <property type="entry name" value="CE4_NodB_like_3"/>
    <property type="match status" value="1"/>
</dbReference>
<dbReference type="RefSeq" id="WP_326089025.1">
    <property type="nucleotide sequence ID" value="NZ_JARLKZ010000009.1"/>
</dbReference>
<evidence type="ECO:0000256" key="2">
    <source>
        <dbReference type="SAM" id="Phobius"/>
    </source>
</evidence>
<dbReference type="PROSITE" id="PS51677">
    <property type="entry name" value="NODB"/>
    <property type="match status" value="1"/>
</dbReference>
<name>A0ABU6GRD8_9BACL</name>
<evidence type="ECO:0000256" key="1">
    <source>
        <dbReference type="SAM" id="MobiDB-lite"/>
    </source>
</evidence>
<evidence type="ECO:0000313" key="5">
    <source>
        <dbReference type="Proteomes" id="UP001344632"/>
    </source>
</evidence>
<dbReference type="PANTHER" id="PTHR10587">
    <property type="entry name" value="GLYCOSYL TRANSFERASE-RELATED"/>
    <property type="match status" value="1"/>
</dbReference>
<keyword evidence="5" id="KW-1185">Reference proteome</keyword>